<feature type="transmembrane region" description="Helical" evidence="6">
    <location>
        <begin position="291"/>
        <end position="311"/>
    </location>
</feature>
<dbReference type="OrthoDB" id="78663at2759"/>
<dbReference type="InterPro" id="IPR010291">
    <property type="entry name" value="Ion_channel_UNC-93"/>
</dbReference>
<dbReference type="GO" id="GO:0005886">
    <property type="term" value="C:plasma membrane"/>
    <property type="evidence" value="ECO:0007669"/>
    <property type="project" value="TreeGrafter"/>
</dbReference>
<dbReference type="InterPro" id="IPR036259">
    <property type="entry name" value="MFS_trans_sf"/>
</dbReference>
<dbReference type="PANTHER" id="PTHR19444:SF13">
    <property type="entry name" value="PROTEIN UNC-93 HOMOLOG A"/>
    <property type="match status" value="1"/>
</dbReference>
<comment type="similarity">
    <text evidence="2">Belongs to the unc-93 family.</text>
</comment>
<keyword evidence="5 6" id="KW-0472">Membrane</keyword>
<dbReference type="EMBL" id="CAJFCJ010000007">
    <property type="protein sequence ID" value="CAD5116906.1"/>
    <property type="molecule type" value="Genomic_DNA"/>
</dbReference>
<evidence type="ECO:0000313" key="7">
    <source>
        <dbReference type="EMBL" id="CAD5116906.1"/>
    </source>
</evidence>
<dbReference type="InterPro" id="IPR051951">
    <property type="entry name" value="UNC-93_regulatory"/>
</dbReference>
<keyword evidence="4 6" id="KW-1133">Transmembrane helix</keyword>
<feature type="transmembrane region" description="Helical" evidence="6">
    <location>
        <begin position="20"/>
        <end position="41"/>
    </location>
</feature>
<dbReference type="SUPFAM" id="SSF103473">
    <property type="entry name" value="MFS general substrate transporter"/>
    <property type="match status" value="1"/>
</dbReference>
<organism evidence="7 8">
    <name type="scientific">Dimorphilus gyrociliatus</name>
    <dbReference type="NCBI Taxonomy" id="2664684"/>
    <lineage>
        <taxon>Eukaryota</taxon>
        <taxon>Metazoa</taxon>
        <taxon>Spiralia</taxon>
        <taxon>Lophotrochozoa</taxon>
        <taxon>Annelida</taxon>
        <taxon>Polychaeta</taxon>
        <taxon>Polychaeta incertae sedis</taxon>
        <taxon>Dinophilidae</taxon>
        <taxon>Dimorphilus</taxon>
    </lineage>
</organism>
<protein>
    <submittedName>
        <fullName evidence="7">DgyrCDS5749</fullName>
    </submittedName>
</protein>
<dbReference type="Pfam" id="PF05978">
    <property type="entry name" value="UNC-93"/>
    <property type="match status" value="1"/>
</dbReference>
<feature type="transmembrane region" description="Helical" evidence="6">
    <location>
        <begin position="170"/>
        <end position="194"/>
    </location>
</feature>
<dbReference type="Proteomes" id="UP000549394">
    <property type="component" value="Unassembled WGS sequence"/>
</dbReference>
<dbReference type="PANTHER" id="PTHR19444">
    <property type="entry name" value="UNC-93 RELATED"/>
    <property type="match status" value="1"/>
</dbReference>
<sequence>MEKADKEIKAKKWRMVKNIAVVTVSFVFLYSAVIGLFLLQSSLNAEMGVISLGANFAATAFSCIFLSTIVVQKLGCKLSLVISMIGLTLWMAANLYASWATLVIGALLMGLGPIWGNILSSSILSMSSNNAVISSNTTDVLSFEHCGANDCGLIAGGNETTVDSQRPEQWVVWTLVGTYVVFGVISIIFLSIFMDPEPAKQKEKNKNVKFSASLFTSTISQMGNKYQVLLAPLTIYTGMEQAFMTAEYTKSYIACAIGIASIGKVVIAYCASAAVVSVLSGMVVKRLGRAPVFVTAFAAHVICLNIFLFWVPNPNELWIMFLMPAAWGIGDAIWQTQINALYSLLFRDNSEAAFSNYRLWEAVGMIASFSYSSFICIRIKIYILLTVLAIGIICFLLVEIIIRRENRSVNIAENEKTLAVRDDRLYPVTEVVRHKSPVYVPKYSTDKAAEIIRLRTMSQDGTEGQSEQYFRRLSVFVPVADEEQNK</sequence>
<dbReference type="GO" id="GO:0055120">
    <property type="term" value="C:striated muscle dense body"/>
    <property type="evidence" value="ECO:0007669"/>
    <property type="project" value="TreeGrafter"/>
</dbReference>
<accession>A0A7I8VN53</accession>
<dbReference type="GO" id="GO:0015459">
    <property type="term" value="F:potassium channel regulator activity"/>
    <property type="evidence" value="ECO:0007669"/>
    <property type="project" value="TreeGrafter"/>
</dbReference>
<keyword evidence="3 6" id="KW-0812">Transmembrane</keyword>
<evidence type="ECO:0000256" key="3">
    <source>
        <dbReference type="ARBA" id="ARBA00022692"/>
    </source>
</evidence>
<feature type="transmembrane region" description="Helical" evidence="6">
    <location>
        <begin position="381"/>
        <end position="402"/>
    </location>
</feature>
<comment type="subcellular location">
    <subcellularLocation>
        <location evidence="1">Membrane</location>
        <topology evidence="1">Multi-pass membrane protein</topology>
    </subcellularLocation>
</comment>
<name>A0A7I8VN53_9ANNE</name>
<comment type="caution">
    <text evidence="7">The sequence shown here is derived from an EMBL/GenBank/DDBJ whole genome shotgun (WGS) entry which is preliminary data.</text>
</comment>
<reference evidence="7 8" key="1">
    <citation type="submission" date="2020-08" db="EMBL/GenBank/DDBJ databases">
        <authorList>
            <person name="Hejnol A."/>
        </authorList>
    </citation>
    <scope>NUCLEOTIDE SEQUENCE [LARGE SCALE GENOMIC DNA]</scope>
</reference>
<dbReference type="Gene3D" id="1.20.1250.20">
    <property type="entry name" value="MFS general substrate transporter like domains"/>
    <property type="match status" value="1"/>
</dbReference>
<evidence type="ECO:0000256" key="1">
    <source>
        <dbReference type="ARBA" id="ARBA00004141"/>
    </source>
</evidence>
<evidence type="ECO:0000256" key="6">
    <source>
        <dbReference type="SAM" id="Phobius"/>
    </source>
</evidence>
<feature type="transmembrane region" description="Helical" evidence="6">
    <location>
        <begin position="251"/>
        <end position="279"/>
    </location>
</feature>
<dbReference type="GO" id="GO:0006937">
    <property type="term" value="P:regulation of muscle contraction"/>
    <property type="evidence" value="ECO:0007669"/>
    <property type="project" value="TreeGrafter"/>
</dbReference>
<evidence type="ECO:0000256" key="2">
    <source>
        <dbReference type="ARBA" id="ARBA00009172"/>
    </source>
</evidence>
<feature type="transmembrane region" description="Helical" evidence="6">
    <location>
        <begin position="47"/>
        <end position="67"/>
    </location>
</feature>
<keyword evidence="8" id="KW-1185">Reference proteome</keyword>
<feature type="transmembrane region" description="Helical" evidence="6">
    <location>
        <begin position="74"/>
        <end position="93"/>
    </location>
</feature>
<dbReference type="GO" id="GO:0043266">
    <property type="term" value="P:regulation of potassium ion transport"/>
    <property type="evidence" value="ECO:0007669"/>
    <property type="project" value="TreeGrafter"/>
</dbReference>
<feature type="transmembrane region" description="Helical" evidence="6">
    <location>
        <begin position="317"/>
        <end position="336"/>
    </location>
</feature>
<proteinExistence type="inferred from homology"/>
<evidence type="ECO:0000313" key="8">
    <source>
        <dbReference type="Proteomes" id="UP000549394"/>
    </source>
</evidence>
<evidence type="ECO:0000256" key="5">
    <source>
        <dbReference type="ARBA" id="ARBA00023136"/>
    </source>
</evidence>
<evidence type="ECO:0000256" key="4">
    <source>
        <dbReference type="ARBA" id="ARBA00022989"/>
    </source>
</evidence>
<dbReference type="AlphaFoldDB" id="A0A7I8VN53"/>
<gene>
    <name evidence="7" type="ORF">DGYR_LOCUS5488</name>
</gene>